<keyword evidence="7" id="KW-0805">Transcription regulation</keyword>
<dbReference type="GO" id="GO:0045944">
    <property type="term" value="P:positive regulation of transcription by RNA polymerase II"/>
    <property type="evidence" value="ECO:0007669"/>
    <property type="project" value="TreeGrafter"/>
</dbReference>
<feature type="domain" description="DEUBAD" evidence="11">
    <location>
        <begin position="55"/>
        <end position="165"/>
    </location>
</feature>
<accession>A0A3S3RUT9</accession>
<dbReference type="PANTHER" id="PTHR13578:SF20">
    <property type="entry name" value="POLYCOMB PROTEIN ASX"/>
    <property type="match status" value="1"/>
</dbReference>
<comment type="subcellular location">
    <subcellularLocation>
        <location evidence="1">Nucleus</location>
    </subcellularLocation>
</comment>
<evidence type="ECO:0000259" key="11">
    <source>
        <dbReference type="PROSITE" id="PS51916"/>
    </source>
</evidence>
<keyword evidence="4" id="KW-0479">Metal-binding</keyword>
<feature type="region of interest" description="Disordered" evidence="10">
    <location>
        <begin position="411"/>
        <end position="433"/>
    </location>
</feature>
<dbReference type="InterPro" id="IPR028020">
    <property type="entry name" value="ASX_DEUBAD_dom"/>
</dbReference>
<keyword evidence="6" id="KW-0862">Zinc</keyword>
<evidence type="ECO:0000256" key="5">
    <source>
        <dbReference type="ARBA" id="ARBA00022771"/>
    </source>
</evidence>
<dbReference type="GO" id="GO:0009887">
    <property type="term" value="P:animal organ morphogenesis"/>
    <property type="evidence" value="ECO:0007669"/>
    <property type="project" value="TreeGrafter"/>
</dbReference>
<organism evidence="12 13">
    <name type="scientific">Dinothrombium tinctorium</name>
    <dbReference type="NCBI Taxonomy" id="1965070"/>
    <lineage>
        <taxon>Eukaryota</taxon>
        <taxon>Metazoa</taxon>
        <taxon>Ecdysozoa</taxon>
        <taxon>Arthropoda</taxon>
        <taxon>Chelicerata</taxon>
        <taxon>Arachnida</taxon>
        <taxon>Acari</taxon>
        <taxon>Acariformes</taxon>
        <taxon>Trombidiformes</taxon>
        <taxon>Prostigmata</taxon>
        <taxon>Anystina</taxon>
        <taxon>Parasitengona</taxon>
        <taxon>Trombidioidea</taxon>
        <taxon>Trombidiidae</taxon>
        <taxon>Dinothrombium</taxon>
    </lineage>
</organism>
<name>A0A3S3RUT9_9ACAR</name>
<keyword evidence="13" id="KW-1185">Reference proteome</keyword>
<evidence type="ECO:0000256" key="1">
    <source>
        <dbReference type="ARBA" id="ARBA00004123"/>
    </source>
</evidence>
<evidence type="ECO:0000313" key="12">
    <source>
        <dbReference type="EMBL" id="RWS06337.1"/>
    </source>
</evidence>
<comment type="similarity">
    <text evidence="2">Belongs to the Asx family.</text>
</comment>
<dbReference type="PROSITE" id="PS51916">
    <property type="entry name" value="DEUBAD"/>
    <property type="match status" value="1"/>
</dbReference>
<evidence type="ECO:0000256" key="4">
    <source>
        <dbReference type="ARBA" id="ARBA00022723"/>
    </source>
</evidence>
<keyword evidence="5" id="KW-0863">Zinc-finger</keyword>
<proteinExistence type="inferred from homology"/>
<dbReference type="STRING" id="1965070.A0A3S3RUT9"/>
<evidence type="ECO:0000256" key="3">
    <source>
        <dbReference type="ARBA" id="ARBA00022491"/>
    </source>
</evidence>
<evidence type="ECO:0000313" key="13">
    <source>
        <dbReference type="Proteomes" id="UP000285301"/>
    </source>
</evidence>
<dbReference type="PANTHER" id="PTHR13578">
    <property type="entry name" value="ADDITIONAL SEX COMBS LIKE PROTEIN ASXL"/>
    <property type="match status" value="1"/>
</dbReference>
<dbReference type="EMBL" id="NCKU01004176">
    <property type="protein sequence ID" value="RWS06337.1"/>
    <property type="molecule type" value="Genomic_DNA"/>
</dbReference>
<dbReference type="OrthoDB" id="9348951at2759"/>
<dbReference type="InterPro" id="IPR024811">
    <property type="entry name" value="ASX/ASX-like"/>
</dbReference>
<dbReference type="GO" id="GO:0003677">
    <property type="term" value="F:DNA binding"/>
    <property type="evidence" value="ECO:0007669"/>
    <property type="project" value="InterPro"/>
</dbReference>
<dbReference type="Pfam" id="PF13922">
    <property type="entry name" value="PHD_3"/>
    <property type="match status" value="1"/>
</dbReference>
<dbReference type="GO" id="GO:0008270">
    <property type="term" value="F:zinc ion binding"/>
    <property type="evidence" value="ECO:0007669"/>
    <property type="project" value="UniProtKB-KW"/>
</dbReference>
<evidence type="ECO:0000256" key="7">
    <source>
        <dbReference type="ARBA" id="ARBA00023015"/>
    </source>
</evidence>
<protein>
    <submittedName>
        <fullName evidence="12">Polycomb protein Asx-like isoform X2</fullName>
    </submittedName>
</protein>
<dbReference type="Pfam" id="PF13919">
    <property type="entry name" value="ASXH"/>
    <property type="match status" value="1"/>
</dbReference>
<dbReference type="GO" id="GO:0003682">
    <property type="term" value="F:chromatin binding"/>
    <property type="evidence" value="ECO:0007669"/>
    <property type="project" value="TreeGrafter"/>
</dbReference>
<keyword evidence="9" id="KW-0539">Nucleus</keyword>
<evidence type="ECO:0000256" key="10">
    <source>
        <dbReference type="SAM" id="MobiDB-lite"/>
    </source>
</evidence>
<reference evidence="12 13" key="1">
    <citation type="journal article" date="2018" name="Gigascience">
        <title>Genomes of trombidid mites reveal novel predicted allergens and laterally-transferred genes associated with secondary metabolism.</title>
        <authorList>
            <person name="Dong X."/>
            <person name="Chaisiri K."/>
            <person name="Xia D."/>
            <person name="Armstrong S.D."/>
            <person name="Fang Y."/>
            <person name="Donnelly M.J."/>
            <person name="Kadowaki T."/>
            <person name="McGarry J.W."/>
            <person name="Darby A.C."/>
            <person name="Makepeace B.L."/>
        </authorList>
    </citation>
    <scope>NUCLEOTIDE SEQUENCE [LARGE SCALE GENOMIC DNA]</scope>
    <source>
        <strain evidence="12">UoL-WK</strain>
    </source>
</reference>
<dbReference type="GO" id="GO:0035517">
    <property type="term" value="C:PR-DUB complex"/>
    <property type="evidence" value="ECO:0007669"/>
    <property type="project" value="TreeGrafter"/>
</dbReference>
<feature type="compositionally biased region" description="Low complexity" evidence="10">
    <location>
        <begin position="418"/>
        <end position="433"/>
    </location>
</feature>
<dbReference type="InterPro" id="IPR044867">
    <property type="entry name" value="DEUBAD_dom"/>
</dbReference>
<keyword evidence="8" id="KW-0804">Transcription</keyword>
<dbReference type="InterPro" id="IPR026905">
    <property type="entry name" value="ASX-like_PHD"/>
</dbReference>
<keyword evidence="3" id="KW-0678">Repressor</keyword>
<gene>
    <name evidence="12" type="ORF">B4U79_08031</name>
</gene>
<sequence length="964" mass="106123">MEDVNIRNDYISAIDAHVNKLLDTVKNKEKKRKGKTSQAAQIADSKEKRIDLSTPDSILVHTNLKAIINKQTFASLPHFYQYKLVQMVPKCDQLRTPDGWVRLSPTALNNEFFTKASKAWIERLREGKLTPEFLQRRKNEIEKERLKVDPWKIKNFEPIWGETLESRRYAESEYDRIPKTCINFNNCSSNETGSRSSSSCSSRLEDESLSSVQEIISNRESNDMPLKSILKGPKLVEDLIEKNIEFESSTEENVITDESTIPYSDDNDNLVLSDAQPKKVRIQEVFEDIVEEQVETTEVSTSSSTTTATTLVKTDEQNLVSKVNTVVIPGTKTTASISTEISTTSVHSKRRLPRKRNTPLVMNSDGVDEKRSFLICQKAVAQSANNKLFYVSNHGKIHQFNASDNSPLIAERETSSKSQSNNFNSVSPSVPSESVTNIVGYSNTSEVKSGFNDPNLSDSEFNSAIENEVETLDNDHVEISKNQYEIRTCNLKKNVSADTDNLSMLSEAALATSTTLNATEGYSVEFQRITPEDEEMAKVEEEATSPQNKMSPLITTIQTPKSVEAKPAENLPKITIQPIVQQPILQAHTMNVKESKGDNSSVSVVKLGRARTSSRVTSVTPPTPIVQKVVSPVVMTTSPSVIVSSGSAGRISTSPLTSSPQSLTQMSTMQNVIHLQNPQVSNPFLSSTRSSPPQQQKVNIHQLHTDTVFVPVTHESNADSSNTAIYSQDGRTPQILSQNQTIIQSQPHYHQQNTPQNFVFQPQTERNASVTQPQPQSQTVIRLPPLPYKLPDGITIIPFTVNSSNEVPVITTAQSAPQPPASTQSQQLWILPTGTDTVPELRCNAVSNHVNATSLSVAVHTQNQQNQQICDYNNQLTSTPSPTVQLPLNYCGEIARLPSQITVIPLGPAPSTGGNQPGNAGGTGSNSSDCACNLKAMVECIKCGAFCHDDCIGPSRLCVTCLVR</sequence>
<dbReference type="Proteomes" id="UP000285301">
    <property type="component" value="Unassembled WGS sequence"/>
</dbReference>
<evidence type="ECO:0000256" key="8">
    <source>
        <dbReference type="ARBA" id="ARBA00023163"/>
    </source>
</evidence>
<evidence type="ECO:0000256" key="6">
    <source>
        <dbReference type="ARBA" id="ARBA00022833"/>
    </source>
</evidence>
<comment type="caution">
    <text evidence="12">The sequence shown here is derived from an EMBL/GenBank/DDBJ whole genome shotgun (WGS) entry which is preliminary data.</text>
</comment>
<dbReference type="AlphaFoldDB" id="A0A3S3RUT9"/>
<evidence type="ECO:0000256" key="9">
    <source>
        <dbReference type="ARBA" id="ARBA00023242"/>
    </source>
</evidence>
<evidence type="ECO:0000256" key="2">
    <source>
        <dbReference type="ARBA" id="ARBA00006391"/>
    </source>
</evidence>